<evidence type="ECO:0000256" key="5">
    <source>
        <dbReference type="ARBA" id="ARBA00023150"/>
    </source>
</evidence>
<keyword evidence="10" id="KW-1185">Reference proteome</keyword>
<dbReference type="EC" id="2.10.1.1" evidence="7"/>
<sequence length="395" mass="41174">MPEVHRIRHSWAQARSAAFDAGTSLPDETISLSPAAVGRKLAAPIFAQQDIPYFASSAMDGWAVSGSGPWIFAEPGQRLHPGQASAILTGGIVPAGARAVLRSESGEEAVDDEGLPVLRLSGDAKPGEPRAAQHIRQHGQEAAEGELLLKPGLILNPAQIAVIALAGLDRITVAGRPTVQLLFTGDEVVDAGIPLPGKVRDVFAPQLAAVFTAGKARVLGQARIQDDLEQTVTSIEASNAELVITTGGTGFSAADHVRRALVRLDAELIVDGIAMRPGGTSLLARLTDGRFLIGLPGNPLAAFMGYFTLATPLLAALSGEKLPSTKEVASGSAQEAFTHGTRLMPYRDLFGLASPVGKSDSAMLRGLAEAAGVLIVPPHGLKLGEKVESFELPWS</sequence>
<keyword evidence="7" id="KW-0479">Metal-binding</keyword>
<dbReference type="GO" id="GO:0005829">
    <property type="term" value="C:cytosol"/>
    <property type="evidence" value="ECO:0007669"/>
    <property type="project" value="TreeGrafter"/>
</dbReference>
<dbReference type="STRING" id="288705.RSal33209_0506"/>
<comment type="pathway">
    <text evidence="2 7">Cofactor biosynthesis; molybdopterin biosynthesis.</text>
</comment>
<protein>
    <recommendedName>
        <fullName evidence="7">Molybdopterin molybdenumtransferase</fullName>
        <ecNumber evidence="7">2.10.1.1</ecNumber>
    </recommendedName>
</protein>
<evidence type="ECO:0000256" key="3">
    <source>
        <dbReference type="ARBA" id="ARBA00010763"/>
    </source>
</evidence>
<dbReference type="InterPro" id="IPR036425">
    <property type="entry name" value="MoaB/Mog-like_dom_sf"/>
</dbReference>
<dbReference type="PROSITE" id="PS01078">
    <property type="entry name" value="MOCF_BIOSYNTHESIS_1"/>
    <property type="match status" value="1"/>
</dbReference>
<comment type="function">
    <text evidence="1 7">Catalyzes the insertion of molybdate into adenylated molybdopterin with the concomitant release of AMP.</text>
</comment>
<dbReference type="UniPathway" id="UPA00344"/>
<name>A9WKY7_RENSM</name>
<dbReference type="eggNOG" id="COG0303">
    <property type="taxonomic scope" value="Bacteria"/>
</dbReference>
<dbReference type="HOGENOM" id="CLU_010186_1_1_11"/>
<keyword evidence="7" id="KW-0460">Magnesium</keyword>
<evidence type="ECO:0000313" key="10">
    <source>
        <dbReference type="Proteomes" id="UP000002007"/>
    </source>
</evidence>
<comment type="catalytic activity">
    <reaction evidence="6">
        <text>adenylyl-molybdopterin + molybdate = Mo-molybdopterin + AMP + H(+)</text>
        <dbReference type="Rhea" id="RHEA:35047"/>
        <dbReference type="ChEBI" id="CHEBI:15378"/>
        <dbReference type="ChEBI" id="CHEBI:36264"/>
        <dbReference type="ChEBI" id="CHEBI:62727"/>
        <dbReference type="ChEBI" id="CHEBI:71302"/>
        <dbReference type="ChEBI" id="CHEBI:456215"/>
        <dbReference type="EC" id="2.10.1.1"/>
    </reaction>
</comment>
<comment type="similarity">
    <text evidence="3 7">Belongs to the MoeA family.</text>
</comment>
<gene>
    <name evidence="9" type="primary">moeA.1</name>
    <name evidence="9" type="ordered locus">RSal33209_0506</name>
</gene>
<evidence type="ECO:0000256" key="4">
    <source>
        <dbReference type="ARBA" id="ARBA00022505"/>
    </source>
</evidence>
<keyword evidence="5 7" id="KW-0501">Molybdenum cofactor biosynthesis</keyword>
<dbReference type="InterPro" id="IPR008284">
    <property type="entry name" value="MoCF_biosynth_CS"/>
</dbReference>
<dbReference type="GO" id="GO:0006777">
    <property type="term" value="P:Mo-molybdopterin cofactor biosynthetic process"/>
    <property type="evidence" value="ECO:0007669"/>
    <property type="project" value="UniProtKB-UniRule"/>
</dbReference>
<keyword evidence="7" id="KW-0808">Transferase</keyword>
<evidence type="ECO:0000313" key="9">
    <source>
        <dbReference type="EMBL" id="ABY22256.1"/>
    </source>
</evidence>
<dbReference type="GO" id="GO:0061599">
    <property type="term" value="F:molybdopterin molybdotransferase activity"/>
    <property type="evidence" value="ECO:0007669"/>
    <property type="project" value="UniProtKB-UniRule"/>
</dbReference>
<evidence type="ECO:0000256" key="7">
    <source>
        <dbReference type="RuleBase" id="RU365090"/>
    </source>
</evidence>
<dbReference type="CDD" id="cd00887">
    <property type="entry name" value="MoeA"/>
    <property type="match status" value="1"/>
</dbReference>
<dbReference type="Pfam" id="PF03453">
    <property type="entry name" value="MoeA_N"/>
    <property type="match status" value="1"/>
</dbReference>
<dbReference type="SUPFAM" id="SSF53218">
    <property type="entry name" value="Molybdenum cofactor biosynthesis proteins"/>
    <property type="match status" value="1"/>
</dbReference>
<dbReference type="InterPro" id="IPR038987">
    <property type="entry name" value="MoeA-like"/>
</dbReference>
<dbReference type="PANTHER" id="PTHR10192">
    <property type="entry name" value="MOLYBDOPTERIN BIOSYNTHESIS PROTEIN"/>
    <property type="match status" value="1"/>
</dbReference>
<dbReference type="InterPro" id="IPR036135">
    <property type="entry name" value="MoeA_linker/N_sf"/>
</dbReference>
<dbReference type="InterPro" id="IPR005110">
    <property type="entry name" value="MoeA_linker/N"/>
</dbReference>
<dbReference type="RefSeq" id="WP_012243960.1">
    <property type="nucleotide sequence ID" value="NC_010168.1"/>
</dbReference>
<keyword evidence="4 7" id="KW-0500">Molybdenum</keyword>
<dbReference type="SMART" id="SM00852">
    <property type="entry name" value="MoCF_biosynth"/>
    <property type="match status" value="1"/>
</dbReference>
<comment type="cofactor">
    <cofactor evidence="7">
        <name>Mg(2+)</name>
        <dbReference type="ChEBI" id="CHEBI:18420"/>
    </cofactor>
</comment>
<evidence type="ECO:0000256" key="6">
    <source>
        <dbReference type="ARBA" id="ARBA00047317"/>
    </source>
</evidence>
<dbReference type="GO" id="GO:0046872">
    <property type="term" value="F:metal ion binding"/>
    <property type="evidence" value="ECO:0007669"/>
    <property type="project" value="UniProtKB-UniRule"/>
</dbReference>
<dbReference type="Gene3D" id="2.170.190.11">
    <property type="entry name" value="Molybdopterin biosynthesis moea protein, domain 3"/>
    <property type="match status" value="1"/>
</dbReference>
<dbReference type="SUPFAM" id="SSF63882">
    <property type="entry name" value="MoeA N-terminal region -like"/>
    <property type="match status" value="1"/>
</dbReference>
<dbReference type="InterPro" id="IPR001453">
    <property type="entry name" value="MoaB/Mog_dom"/>
</dbReference>
<dbReference type="AlphaFoldDB" id="A9WKY7"/>
<dbReference type="Proteomes" id="UP000002007">
    <property type="component" value="Chromosome"/>
</dbReference>
<dbReference type="Pfam" id="PF00994">
    <property type="entry name" value="MoCF_biosynth"/>
    <property type="match status" value="1"/>
</dbReference>
<dbReference type="Gene3D" id="2.40.340.10">
    <property type="entry name" value="MoeA, C-terminal, domain IV"/>
    <property type="match status" value="1"/>
</dbReference>
<dbReference type="EMBL" id="CP000910">
    <property type="protein sequence ID" value="ABY22256.1"/>
    <property type="molecule type" value="Genomic_DNA"/>
</dbReference>
<organism evidence="9 10">
    <name type="scientific">Renibacterium salmoninarum (strain ATCC 33209 / DSM 20767 / JCM 11484 / NBRC 15589 / NCIMB 2235)</name>
    <dbReference type="NCBI Taxonomy" id="288705"/>
    <lineage>
        <taxon>Bacteria</taxon>
        <taxon>Bacillati</taxon>
        <taxon>Actinomycetota</taxon>
        <taxon>Actinomycetes</taxon>
        <taxon>Micrococcales</taxon>
        <taxon>Micrococcaceae</taxon>
        <taxon>Renibacterium</taxon>
    </lineage>
</organism>
<dbReference type="InterPro" id="IPR036688">
    <property type="entry name" value="MoeA_C_domain_IV_sf"/>
</dbReference>
<evidence type="ECO:0000259" key="8">
    <source>
        <dbReference type="SMART" id="SM00852"/>
    </source>
</evidence>
<evidence type="ECO:0000256" key="2">
    <source>
        <dbReference type="ARBA" id="ARBA00005046"/>
    </source>
</evidence>
<dbReference type="PANTHER" id="PTHR10192:SF5">
    <property type="entry name" value="GEPHYRIN"/>
    <property type="match status" value="1"/>
</dbReference>
<feature type="domain" description="MoaB/Mog" evidence="8">
    <location>
        <begin position="180"/>
        <end position="316"/>
    </location>
</feature>
<dbReference type="KEGG" id="rsa:RSal33209_0506"/>
<reference evidence="10" key="1">
    <citation type="journal article" date="2008" name="J. Bacteriol.">
        <title>Genome sequence of the fish pathogen Renibacterium salmoninarum suggests reductive evolution away from an environmental Arthrobacter ancestor.</title>
        <authorList>
            <person name="Wiens G.D."/>
            <person name="Rockey D.D."/>
            <person name="Wu Z."/>
            <person name="Chang J."/>
            <person name="Levy R."/>
            <person name="Crane S."/>
            <person name="Chen D.S."/>
            <person name="Capri G.R."/>
            <person name="Burnett J.R."/>
            <person name="Sudheesh P.S."/>
            <person name="Schipma M.J."/>
            <person name="Burd H."/>
            <person name="Bhattacharyya A."/>
            <person name="Rhodes L.D."/>
            <person name="Kaul R."/>
            <person name="Strom M.S."/>
        </authorList>
    </citation>
    <scope>NUCLEOTIDE SEQUENCE [LARGE SCALE GENOMIC DNA]</scope>
    <source>
        <strain evidence="10">ATCC 33209 / DSM 20767 / JCM 11484 / NBRC 15589 / NCIMB 2235</strain>
    </source>
</reference>
<accession>A9WKY7</accession>
<dbReference type="Gene3D" id="3.40.980.10">
    <property type="entry name" value="MoaB/Mog-like domain"/>
    <property type="match status" value="1"/>
</dbReference>
<dbReference type="Gene3D" id="3.90.105.10">
    <property type="entry name" value="Molybdopterin biosynthesis moea protein, domain 2"/>
    <property type="match status" value="1"/>
</dbReference>
<proteinExistence type="inferred from homology"/>
<evidence type="ECO:0000256" key="1">
    <source>
        <dbReference type="ARBA" id="ARBA00002901"/>
    </source>
</evidence>